<comment type="subcellular location">
    <subcellularLocation>
        <location evidence="10">Cell membrane</location>
        <topology evidence="10">Multi-pass membrane protein</topology>
    </subcellularLocation>
    <subcellularLocation>
        <location evidence="1">Endomembrane system</location>
        <topology evidence="1">Multi-pass membrane protein</topology>
    </subcellularLocation>
</comment>
<evidence type="ECO:0000256" key="2">
    <source>
        <dbReference type="ARBA" id="ARBA00005751"/>
    </source>
</evidence>
<dbReference type="InterPro" id="IPR002208">
    <property type="entry name" value="SecY/SEC61-alpha"/>
</dbReference>
<sequence>MVERRPNAIGLAIMATIYWGALFYWLRDDLLDGAADEQTRALKMLLVSFPYVGFVMWSAMTDLPENIREIPYLGRSLKGVIWLVFVLALAYWGWMDEAAIGYLLVGVALLGLGASMSMVCLLYSGTESSRLYGLSRLVDVYPSITKPEGHVRFNQKLWTTVLVLIIYFMMTNVMIYGLSSSTLDIFSSFRAIMAGASGSIMHLGIGPIVTGSIIMQLFAGAKIIQLDLQNSGDKQLYQGVQKLLVLFMIPIESIPQVYGFLDPSAAVISEYGIGWANAIIVSQLFIGSYLVFLLDELVSKWGIGSGISLFIAAGVAQSTFVGTLSPLPTVQGSPLSFQNPPSGTLPMIFYTLRTATNSQLVSENGFELILLNHANPVAALASSILVFLVVAYAESSKLELPLTHGKVRGHRGQYPIRLVYASNIPVILMAALLANVNMFTLLFWSHPVLSTVPILGRNGAWSKAHWFGAYEVGATTPSDGFAWYSSMVNGVGDWLIPLLNQTGDAYGHSLGQIMVHVFVYVFFMTAGSTVFAKFWIETTNMGTKDVAKQIERTGMQIPGFRKNPVVLERILERYIPPVTLFSGAFVGLLASGADLLGTVGNATGTGLLLAVGIILRTYEQIQKEQAMEMHPMLREFFGAE</sequence>
<comment type="function">
    <text evidence="10">The central subunit of the protein translocation channel SecYEG. Consists of two halves formed by TMs 1-5 and 6-10. These two domains form a lateral gate at the front which open onto the bilayer between TMs 2 and 7, and are clamped together by SecE at the back. The channel is closed by both a pore ring composed of hydrophobic SecY resides and a short helix (helix 2A) on the extracellular side of the membrane which forms a plug. The plug probably moves laterally to allow the channel to open. The ring and the pore may move independently.</text>
</comment>
<gene>
    <name evidence="10" type="primary">secY</name>
</gene>
<comment type="subunit">
    <text evidence="10">Component of the Sec protein translocase complex. Heterotrimer consisting of alpha (SecY), beta (SecG) and gamma (SecE) subunits. The heterotrimers can form oligomers, although 1 heterotrimer is thought to be able to translocate proteins. Interacts with the ribosome. May interact with SecDF, and other proteins may be involved.</text>
</comment>
<dbReference type="GO" id="GO:0065002">
    <property type="term" value="P:intracellular protein transmembrane transport"/>
    <property type="evidence" value="ECO:0007669"/>
    <property type="project" value="UniProtKB-UniRule"/>
</dbReference>
<dbReference type="InterPro" id="IPR019561">
    <property type="entry name" value="Translocon_Sec61/SecY_plug_dom"/>
</dbReference>
<name>B3V576_9ARCH</name>
<dbReference type="GO" id="GO:0005886">
    <property type="term" value="C:plasma membrane"/>
    <property type="evidence" value="ECO:0007669"/>
    <property type="project" value="UniProtKB-SubCell"/>
</dbReference>
<proteinExistence type="inferred from homology"/>
<feature type="transmembrane region" description="Helical" evidence="10">
    <location>
        <begin position="7"/>
        <end position="26"/>
    </location>
</feature>
<feature type="transmembrane region" description="Helical" evidence="10">
    <location>
        <begin position="306"/>
        <end position="327"/>
    </location>
</feature>
<evidence type="ECO:0000256" key="3">
    <source>
        <dbReference type="ARBA" id="ARBA00022448"/>
    </source>
</evidence>
<keyword evidence="7 10" id="KW-1133">Transmembrane helix</keyword>
<evidence type="ECO:0000256" key="1">
    <source>
        <dbReference type="ARBA" id="ARBA00004127"/>
    </source>
</evidence>
<keyword evidence="3 10" id="KW-0813">Transport</keyword>
<dbReference type="InterPro" id="IPR023201">
    <property type="entry name" value="SecY_dom_sf"/>
</dbReference>
<dbReference type="SUPFAM" id="SSF103491">
    <property type="entry name" value="Preprotein translocase SecY subunit"/>
    <property type="match status" value="1"/>
</dbReference>
<comment type="similarity">
    <text evidence="2 10 11">Belongs to the SecY/SEC61-alpha family.</text>
</comment>
<evidence type="ECO:0000256" key="8">
    <source>
        <dbReference type="ARBA" id="ARBA00023010"/>
    </source>
</evidence>
<protein>
    <recommendedName>
        <fullName evidence="10">Protein translocase subunit SecY</fullName>
    </recommendedName>
    <alternativeName>
        <fullName evidence="10">Protein transport protein SEC61 subunit alpha homolog</fullName>
    </alternativeName>
</protein>
<feature type="transmembrane region" description="Helical" evidence="10">
    <location>
        <begin position="199"/>
        <end position="221"/>
    </location>
</feature>
<feature type="transmembrane region" description="Helical" evidence="10">
    <location>
        <begin position="72"/>
        <end position="94"/>
    </location>
</feature>
<dbReference type="Pfam" id="PF00344">
    <property type="entry name" value="SecY"/>
    <property type="match status" value="1"/>
</dbReference>
<dbReference type="NCBIfam" id="NF006341">
    <property type="entry name" value="PRK08568.1-5"/>
    <property type="match status" value="1"/>
</dbReference>
<reference evidence="13" key="2">
    <citation type="submission" date="2008-05" db="EMBL/GenBank/DDBJ databases">
        <authorList>
            <person name="Martin-Cuadrado A.-B."/>
            <person name="Rodriguez-Valera F."/>
            <person name="Moreira D."/>
            <person name="Alba J.-C."/>
            <person name="Ivars-Martinez E."/>
            <person name="Henn M.R."/>
            <person name="Talla E."/>
            <person name="Lopez-Garcia P."/>
        </authorList>
    </citation>
    <scope>NUCLEOTIDE SEQUENCE</scope>
</reference>
<dbReference type="GO" id="GO:0012505">
    <property type="term" value="C:endomembrane system"/>
    <property type="evidence" value="ECO:0007669"/>
    <property type="project" value="UniProtKB-SubCell"/>
</dbReference>
<dbReference type="NCBIfam" id="TIGR00967">
    <property type="entry name" value="3a0501s007"/>
    <property type="match status" value="1"/>
</dbReference>
<feature type="transmembrane region" description="Helical" evidence="10">
    <location>
        <begin position="374"/>
        <end position="393"/>
    </location>
</feature>
<dbReference type="EMBL" id="EU686610">
    <property type="protein sequence ID" value="ACF09419.1"/>
    <property type="molecule type" value="Genomic_DNA"/>
</dbReference>
<evidence type="ECO:0000259" key="12">
    <source>
        <dbReference type="Pfam" id="PF10559"/>
    </source>
</evidence>
<keyword evidence="4 10" id="KW-1003">Cell membrane</keyword>
<keyword evidence="8 10" id="KW-0811">Translocation</keyword>
<accession>B3V576</accession>
<evidence type="ECO:0000256" key="9">
    <source>
        <dbReference type="ARBA" id="ARBA00023136"/>
    </source>
</evidence>
<dbReference type="PANTHER" id="PTHR10906">
    <property type="entry name" value="SECY/SEC61-ALPHA FAMILY MEMBER"/>
    <property type="match status" value="1"/>
</dbReference>
<feature type="transmembrane region" description="Helical" evidence="10">
    <location>
        <begin position="273"/>
        <end position="294"/>
    </location>
</feature>
<dbReference type="AlphaFoldDB" id="B3V576"/>
<feature type="transmembrane region" description="Helical" evidence="10">
    <location>
        <begin position="242"/>
        <end position="261"/>
    </location>
</feature>
<feature type="transmembrane region" description="Helical" evidence="10">
    <location>
        <begin position="574"/>
        <end position="593"/>
    </location>
</feature>
<keyword evidence="5 10" id="KW-0812">Transmembrane</keyword>
<dbReference type="HAMAP" id="MF_01465">
    <property type="entry name" value="SecY"/>
    <property type="match status" value="1"/>
</dbReference>
<feature type="transmembrane region" description="Helical" evidence="10">
    <location>
        <begin position="157"/>
        <end position="179"/>
    </location>
</feature>
<feature type="domain" description="Translocon Sec61/SecY plug" evidence="12">
    <location>
        <begin position="165"/>
        <end position="198"/>
    </location>
</feature>
<evidence type="ECO:0000256" key="6">
    <source>
        <dbReference type="ARBA" id="ARBA00022927"/>
    </source>
</evidence>
<evidence type="ECO:0000256" key="10">
    <source>
        <dbReference type="HAMAP-Rule" id="MF_01465"/>
    </source>
</evidence>
<evidence type="ECO:0000256" key="7">
    <source>
        <dbReference type="ARBA" id="ARBA00022989"/>
    </source>
</evidence>
<dbReference type="Pfam" id="PF10559">
    <property type="entry name" value="Plug_translocon"/>
    <property type="match status" value="1"/>
</dbReference>
<evidence type="ECO:0000256" key="4">
    <source>
        <dbReference type="ARBA" id="ARBA00022475"/>
    </source>
</evidence>
<organism evidence="13">
    <name type="scientific">uncultured marine group II euryarchaeote SAT1000-15-B12</name>
    <dbReference type="NCBI Taxonomy" id="526688"/>
    <lineage>
        <taxon>Archaea</taxon>
        <taxon>Methanobacteriati</taxon>
        <taxon>Thermoplasmatota</taxon>
        <taxon>Candidatus Poseidoniia</taxon>
        <taxon>Candidatus Poseidoniales</taxon>
        <taxon>environmental samples</taxon>
    </lineage>
</organism>
<dbReference type="InterPro" id="IPR030659">
    <property type="entry name" value="SecY_CS"/>
</dbReference>
<feature type="transmembrane region" description="Helical" evidence="10">
    <location>
        <begin position="513"/>
        <end position="536"/>
    </location>
</feature>
<evidence type="ECO:0000313" key="13">
    <source>
        <dbReference type="EMBL" id="ACF09419.1"/>
    </source>
</evidence>
<dbReference type="GO" id="GO:0006605">
    <property type="term" value="P:protein targeting"/>
    <property type="evidence" value="ECO:0007669"/>
    <property type="project" value="UniProtKB-UniRule"/>
</dbReference>
<reference evidence="13" key="1">
    <citation type="journal article" date="2008" name="ISME J.">
        <title>Hindsight in the relative abundance, metabolic potential and genome dynamics of uncultivated marine archaea from comparative metagenomic analyses of bathypelagic plankton of different oceanic regions.</title>
        <authorList>
            <person name="Martin-Cuadrado A.B."/>
            <person name="Rodriguez-Valera F."/>
            <person name="Moreira D."/>
            <person name="Alba J.C."/>
            <person name="Ivars-Martinez E."/>
            <person name="Henn M.R."/>
            <person name="Talla E."/>
            <person name="Lopez-Garcia P."/>
        </authorList>
    </citation>
    <scope>NUCLEOTIDE SEQUENCE</scope>
</reference>
<evidence type="ECO:0000256" key="11">
    <source>
        <dbReference type="RuleBase" id="RU004349"/>
    </source>
</evidence>
<feature type="transmembrane region" description="Helical" evidence="10">
    <location>
        <begin position="414"/>
        <end position="434"/>
    </location>
</feature>
<dbReference type="InterPro" id="IPR026593">
    <property type="entry name" value="SecY"/>
</dbReference>
<evidence type="ECO:0000256" key="5">
    <source>
        <dbReference type="ARBA" id="ARBA00022692"/>
    </source>
</evidence>
<feature type="transmembrane region" description="Helical" evidence="10">
    <location>
        <begin position="100"/>
        <end position="123"/>
    </location>
</feature>
<dbReference type="PROSITE" id="PS00756">
    <property type="entry name" value="SECY_2"/>
    <property type="match status" value="1"/>
</dbReference>
<keyword evidence="6 10" id="KW-0653">Protein transport</keyword>
<keyword evidence="9 10" id="KW-0472">Membrane</keyword>
<dbReference type="Gene3D" id="1.10.3370.10">
    <property type="entry name" value="SecY subunit domain"/>
    <property type="match status" value="1"/>
</dbReference>
<comment type="caution">
    <text evidence="10">Lacks conserved residue(s) required for the propagation of feature annotation.</text>
</comment>
<feature type="transmembrane region" description="Helical" evidence="10">
    <location>
        <begin position="41"/>
        <end position="60"/>
    </location>
</feature>
<feature type="transmembrane region" description="Helical" evidence="10">
    <location>
        <begin position="599"/>
        <end position="618"/>
    </location>
</feature>